<protein>
    <recommendedName>
        <fullName evidence="4">DUF962 domain-containing protein</fullName>
    </recommendedName>
</protein>
<evidence type="ECO:0000313" key="3">
    <source>
        <dbReference type="Proteomes" id="UP001221558"/>
    </source>
</evidence>
<gene>
    <name evidence="2" type="ORF">PQ465_15030</name>
</gene>
<evidence type="ECO:0008006" key="4">
    <source>
        <dbReference type="Google" id="ProtNLM"/>
    </source>
</evidence>
<evidence type="ECO:0000313" key="2">
    <source>
        <dbReference type="EMBL" id="WDF67612.1"/>
    </source>
</evidence>
<reference evidence="2 3" key="1">
    <citation type="submission" date="2023-02" db="EMBL/GenBank/DDBJ databases">
        <title>Genome sequence of Sphingobacterium sp. KACC 22765.</title>
        <authorList>
            <person name="Kim S."/>
            <person name="Heo J."/>
            <person name="Kwon S.-W."/>
        </authorList>
    </citation>
    <scope>NUCLEOTIDE SEQUENCE [LARGE SCALE GENOMIC DNA]</scope>
    <source>
        <strain evidence="2 3">KACC 22765</strain>
    </source>
</reference>
<name>A0ABY7WD88_9SPHI</name>
<organism evidence="2 3">
    <name type="scientific">Sphingobacterium oryzagri</name>
    <dbReference type="NCBI Taxonomy" id="3025669"/>
    <lineage>
        <taxon>Bacteria</taxon>
        <taxon>Pseudomonadati</taxon>
        <taxon>Bacteroidota</taxon>
        <taxon>Sphingobacteriia</taxon>
        <taxon>Sphingobacteriales</taxon>
        <taxon>Sphingobacteriaceae</taxon>
        <taxon>Sphingobacterium</taxon>
    </lineage>
</organism>
<keyword evidence="1" id="KW-1133">Transmembrane helix</keyword>
<keyword evidence="1" id="KW-0472">Membrane</keyword>
<accession>A0ABY7WD88</accession>
<dbReference type="RefSeq" id="WP_274266340.1">
    <property type="nucleotide sequence ID" value="NZ_CP117880.1"/>
</dbReference>
<feature type="transmembrane region" description="Helical" evidence="1">
    <location>
        <begin position="34"/>
        <end position="56"/>
    </location>
</feature>
<evidence type="ECO:0000256" key="1">
    <source>
        <dbReference type="SAM" id="Phobius"/>
    </source>
</evidence>
<keyword evidence="1" id="KW-0812">Transmembrane</keyword>
<dbReference type="Proteomes" id="UP001221558">
    <property type="component" value="Chromosome"/>
</dbReference>
<feature type="transmembrane region" description="Helical" evidence="1">
    <location>
        <begin position="121"/>
        <end position="141"/>
    </location>
</feature>
<keyword evidence="3" id="KW-1185">Reference proteome</keyword>
<dbReference type="EMBL" id="CP117880">
    <property type="protein sequence ID" value="WDF67612.1"/>
    <property type="molecule type" value="Genomic_DNA"/>
</dbReference>
<sequence>MNKKDKKQRQIPTFDRPVDRYFYEMDQQFGQGSLIGYAVALALVFFGVMGLVWMIPFPKLVFLENLQMQNFLNWGSFYIAIVIYLYLRLAPTLSYAMLFSIGIMSFLIVQLEYLERAGGPAVWLLSLLLALGGLVLSYFQAKKQLTTLSPATFWRLLTIGPIWLWSKVFASLKIKY</sequence>
<feature type="transmembrane region" description="Helical" evidence="1">
    <location>
        <begin position="76"/>
        <end position="109"/>
    </location>
</feature>
<proteinExistence type="predicted"/>